<dbReference type="EMBL" id="DSBW01000058">
    <property type="protein sequence ID" value="HED30565.1"/>
    <property type="molecule type" value="Genomic_DNA"/>
</dbReference>
<accession>A0A831WR73</accession>
<name>A0A831WR73_PROAE</name>
<proteinExistence type="predicted"/>
<comment type="caution">
    <text evidence="1">The sequence shown here is derived from an EMBL/GenBank/DDBJ whole genome shotgun (WGS) entry which is preliminary data.</text>
</comment>
<dbReference type="Proteomes" id="UP000886335">
    <property type="component" value="Unassembled WGS sequence"/>
</dbReference>
<reference evidence="1" key="1">
    <citation type="journal article" date="2020" name="mSystems">
        <title>Genome- and Community-Level Interaction Insights into Carbon Utilization and Element Cycling Functions of Hydrothermarchaeota in Hydrothermal Sediment.</title>
        <authorList>
            <person name="Zhou Z."/>
            <person name="Liu Y."/>
            <person name="Xu W."/>
            <person name="Pan J."/>
            <person name="Luo Z.H."/>
            <person name="Li M."/>
        </authorList>
    </citation>
    <scope>NUCLEOTIDE SEQUENCE [LARGE SCALE GENOMIC DNA]</scope>
    <source>
        <strain evidence="1">SpSt-1181</strain>
    </source>
</reference>
<gene>
    <name evidence="1" type="ORF">ENN50_02505</name>
</gene>
<evidence type="ECO:0000313" key="1">
    <source>
        <dbReference type="EMBL" id="HED30565.1"/>
    </source>
</evidence>
<sequence>MNIKENIDVLDAQLLSLANTIEKIRCDSRQCEGQPVVEQKQLDELIEALSEDVRVFQQAVEVMRGLVP</sequence>
<dbReference type="AlphaFoldDB" id="A0A831WR73"/>
<organism evidence="1">
    <name type="scientific">Prosthecochloris aestuarii</name>
    <dbReference type="NCBI Taxonomy" id="1102"/>
    <lineage>
        <taxon>Bacteria</taxon>
        <taxon>Pseudomonadati</taxon>
        <taxon>Chlorobiota</taxon>
        <taxon>Chlorobiia</taxon>
        <taxon>Chlorobiales</taxon>
        <taxon>Chlorobiaceae</taxon>
        <taxon>Prosthecochloris</taxon>
    </lineage>
</organism>
<protein>
    <submittedName>
        <fullName evidence="1">Uncharacterized protein</fullName>
    </submittedName>
</protein>